<evidence type="ECO:0000313" key="2">
    <source>
        <dbReference type="Proteomes" id="UP000824969"/>
    </source>
</evidence>
<keyword evidence="2" id="KW-1185">Reference proteome</keyword>
<sequence>MRPLKAGEITKTLTGTRQFRLNELPWFNFREITALEEGCGARSIFYFLALAAQKQRLEAALGRPVVGYLSRAGFCGEATIGYADGIGFRGGMCYPFKAYDLKAGREIDILEIPLAVMDRTFEGYMRLDAGKTREVARCPIDATERCRGGFTHSPA</sequence>
<reference evidence="1 2" key="1">
    <citation type="submission" date="2019-06" db="EMBL/GenBank/DDBJ databases">
        <title>Complete genome sequence of Methanoculleus chikugoensis strain MG62.</title>
        <authorList>
            <person name="Asakawa S."/>
            <person name="Dianou D."/>
        </authorList>
    </citation>
    <scope>NUCLEOTIDE SEQUENCE [LARGE SCALE GENOMIC DNA]</scope>
    <source>
        <strain evidence="1 2">MG62</strain>
    </source>
</reference>
<dbReference type="RefSeq" id="WP_221058007.1">
    <property type="nucleotide sequence ID" value="NZ_AP019781.1"/>
</dbReference>
<name>A0ABN5XKU4_9EURY</name>
<proteinExistence type="predicted"/>
<organism evidence="1 2">
    <name type="scientific">Methanoculleus chikugoensis</name>
    <dbReference type="NCBI Taxonomy" id="118126"/>
    <lineage>
        <taxon>Archaea</taxon>
        <taxon>Methanobacteriati</taxon>
        <taxon>Methanobacteriota</taxon>
        <taxon>Stenosarchaea group</taxon>
        <taxon>Methanomicrobia</taxon>
        <taxon>Methanomicrobiales</taxon>
        <taxon>Methanomicrobiaceae</taxon>
        <taxon>Methanoculleus</taxon>
    </lineage>
</organism>
<protein>
    <submittedName>
        <fullName evidence="1">Uncharacterized protein</fullName>
    </submittedName>
</protein>
<dbReference type="GeneID" id="66130321"/>
<dbReference type="Proteomes" id="UP000824969">
    <property type="component" value="Chromosome"/>
</dbReference>
<evidence type="ECO:0000313" key="1">
    <source>
        <dbReference type="EMBL" id="BBL67629.1"/>
    </source>
</evidence>
<gene>
    <name evidence="1" type="ORF">MchiMG62_08100</name>
</gene>
<accession>A0ABN5XKU4</accession>
<dbReference type="EMBL" id="AP019781">
    <property type="protein sequence ID" value="BBL67629.1"/>
    <property type="molecule type" value="Genomic_DNA"/>
</dbReference>